<dbReference type="AlphaFoldDB" id="A0A7S3ERP1"/>
<evidence type="ECO:0000256" key="1">
    <source>
        <dbReference type="SAM" id="MobiDB-lite"/>
    </source>
</evidence>
<accession>A0A7S3ERP1</accession>
<gene>
    <name evidence="2" type="ORF">HERI1096_LOCUS4208</name>
</gene>
<sequence>MAVEALRAVSLEAETHFRSICAFTDAKPMRAAVDRQTFDDLKPGTMLSFEVMRWAERLTQAFVDVVATLAQGPGPSDETARALLAEALDAFVLIECQYAGWSQCMNRFSWFKRTQAALGAAVADDPDMETIRPNISAFQSFIGNAQYPIGLHLTGPLRSAVKKVSGHERVLLAAVSQATKQAMPFQSRPPDRALRPLPMFLVLADGDLMPGSFNVFSPGKDTIDLRPTQQLFKRFPEVEVASPLHGSDSSAAAGCLKLAVVLQRCPHYSQSMGSKWGAPSSNSKKCVLQ</sequence>
<dbReference type="EMBL" id="HBHX01007592">
    <property type="protein sequence ID" value="CAE0103550.1"/>
    <property type="molecule type" value="Transcribed_RNA"/>
</dbReference>
<reference evidence="2" key="1">
    <citation type="submission" date="2021-01" db="EMBL/GenBank/DDBJ databases">
        <authorList>
            <person name="Corre E."/>
            <person name="Pelletier E."/>
            <person name="Niang G."/>
            <person name="Scheremetjew M."/>
            <person name="Finn R."/>
            <person name="Kale V."/>
            <person name="Holt S."/>
            <person name="Cochrane G."/>
            <person name="Meng A."/>
            <person name="Brown T."/>
            <person name="Cohen L."/>
        </authorList>
    </citation>
    <scope>NUCLEOTIDE SEQUENCE</scope>
    <source>
        <strain evidence="2">CCMP281</strain>
    </source>
</reference>
<protein>
    <submittedName>
        <fullName evidence="2">Uncharacterized protein</fullName>
    </submittedName>
</protein>
<evidence type="ECO:0000313" key="2">
    <source>
        <dbReference type="EMBL" id="CAE0103550.1"/>
    </source>
</evidence>
<name>A0A7S3ERP1_9EUKA</name>
<proteinExistence type="predicted"/>
<organism evidence="2">
    <name type="scientific">Haptolina ericina</name>
    <dbReference type="NCBI Taxonomy" id="156174"/>
    <lineage>
        <taxon>Eukaryota</taxon>
        <taxon>Haptista</taxon>
        <taxon>Haptophyta</taxon>
        <taxon>Prymnesiophyceae</taxon>
        <taxon>Prymnesiales</taxon>
        <taxon>Prymnesiaceae</taxon>
        <taxon>Haptolina</taxon>
    </lineage>
</organism>
<feature type="region of interest" description="Disordered" evidence="1">
    <location>
        <begin position="270"/>
        <end position="289"/>
    </location>
</feature>